<dbReference type="SUPFAM" id="SSF56801">
    <property type="entry name" value="Acetyl-CoA synthetase-like"/>
    <property type="match status" value="1"/>
</dbReference>
<dbReference type="AlphaFoldDB" id="A0A1H2N0W2"/>
<dbReference type="Pfam" id="PF00501">
    <property type="entry name" value="AMP-binding"/>
    <property type="match status" value="1"/>
</dbReference>
<organism evidence="4 5">
    <name type="scientific">Microlunatus sagamiharensis</name>
    <dbReference type="NCBI Taxonomy" id="546874"/>
    <lineage>
        <taxon>Bacteria</taxon>
        <taxon>Bacillati</taxon>
        <taxon>Actinomycetota</taxon>
        <taxon>Actinomycetes</taxon>
        <taxon>Propionibacteriales</taxon>
        <taxon>Propionibacteriaceae</taxon>
        <taxon>Microlunatus</taxon>
    </lineage>
</organism>
<evidence type="ECO:0000259" key="2">
    <source>
        <dbReference type="Pfam" id="PF00501"/>
    </source>
</evidence>
<gene>
    <name evidence="4" type="ORF">SAMN04488544_2992</name>
</gene>
<protein>
    <submittedName>
        <fullName evidence="4">O-succinylbenzoic acid--CoA ligase</fullName>
    </submittedName>
</protein>
<evidence type="ECO:0000313" key="4">
    <source>
        <dbReference type="EMBL" id="SDU98416.1"/>
    </source>
</evidence>
<dbReference type="Pfam" id="PF13193">
    <property type="entry name" value="AMP-binding_C"/>
    <property type="match status" value="1"/>
</dbReference>
<proteinExistence type="predicted"/>
<dbReference type="InterPro" id="IPR025110">
    <property type="entry name" value="AMP-bd_C"/>
</dbReference>
<dbReference type="InterPro" id="IPR042099">
    <property type="entry name" value="ANL_N_sf"/>
</dbReference>
<dbReference type="RefSeq" id="WP_231918177.1">
    <property type="nucleotide sequence ID" value="NZ_LT629799.1"/>
</dbReference>
<feature type="domain" description="AMP-binding enzyme C-terminal" evidence="3">
    <location>
        <begin position="314"/>
        <end position="375"/>
    </location>
</feature>
<sequence length="395" mass="40592">MTSGSAPSRLRGVDESGLVAALASALEGGPPVAPLPHDAVERARAVSALHLDGSGEASADPLDEEAAVVVLSSGSTAEPKGVVLSAAALRAGAEATHARLGGPGHWLLPLPPHHVAGLMVLARAHLAGTSVLPLARDLADLPDAALTQGRRYLSLVPTQLVRAMAQPRLVDALAGLDAVLVGGGATDPGLLRRARDAGVSCVTTYGMSETCGGCVYDGVPLDGVDVRLEQDGGRISIAGPVLFSGYRGRPDLTAEAVVDGRLRSADRGRWVDGPDGTRRLEVLGRTDDVVVSGGHNVDLGAVEARAHAWPGRGTAELAVVGVPDPDWGTAVVAVTDDPGLTLTALQGWVRDALPAYAAPRRLAVRVPLPRTPSGKVDRRRLQTELAGPSTEKEPT</sequence>
<dbReference type="InterPro" id="IPR045851">
    <property type="entry name" value="AMP-bd_C_sf"/>
</dbReference>
<evidence type="ECO:0000313" key="5">
    <source>
        <dbReference type="Proteomes" id="UP000198825"/>
    </source>
</evidence>
<dbReference type="PANTHER" id="PTHR43767:SF1">
    <property type="entry name" value="NONRIBOSOMAL PEPTIDE SYNTHASE PES1 (EUROFUNG)-RELATED"/>
    <property type="match status" value="1"/>
</dbReference>
<reference evidence="5" key="1">
    <citation type="submission" date="2016-10" db="EMBL/GenBank/DDBJ databases">
        <authorList>
            <person name="Varghese N."/>
            <person name="Submissions S."/>
        </authorList>
    </citation>
    <scope>NUCLEOTIDE SEQUENCE [LARGE SCALE GENOMIC DNA]</scope>
    <source>
        <strain evidence="5">DSM 21743</strain>
    </source>
</reference>
<dbReference type="Proteomes" id="UP000198825">
    <property type="component" value="Chromosome I"/>
</dbReference>
<dbReference type="PANTHER" id="PTHR43767">
    <property type="entry name" value="LONG-CHAIN-FATTY-ACID--COA LIGASE"/>
    <property type="match status" value="1"/>
</dbReference>
<dbReference type="GO" id="GO:0016878">
    <property type="term" value="F:acid-thiol ligase activity"/>
    <property type="evidence" value="ECO:0007669"/>
    <property type="project" value="UniProtKB-ARBA"/>
</dbReference>
<dbReference type="EMBL" id="LT629799">
    <property type="protein sequence ID" value="SDU98416.1"/>
    <property type="molecule type" value="Genomic_DNA"/>
</dbReference>
<dbReference type="STRING" id="546874.SAMN04488544_2992"/>
<dbReference type="Gene3D" id="3.40.50.12780">
    <property type="entry name" value="N-terminal domain of ligase-like"/>
    <property type="match status" value="1"/>
</dbReference>
<feature type="domain" description="AMP-dependent synthetase/ligase" evidence="2">
    <location>
        <begin position="56"/>
        <end position="228"/>
    </location>
</feature>
<keyword evidence="5" id="KW-1185">Reference proteome</keyword>
<dbReference type="InterPro" id="IPR000873">
    <property type="entry name" value="AMP-dep_synth/lig_dom"/>
</dbReference>
<evidence type="ECO:0000259" key="3">
    <source>
        <dbReference type="Pfam" id="PF13193"/>
    </source>
</evidence>
<evidence type="ECO:0000256" key="1">
    <source>
        <dbReference type="SAM" id="MobiDB-lite"/>
    </source>
</evidence>
<accession>A0A1H2N0W2</accession>
<dbReference type="InterPro" id="IPR050237">
    <property type="entry name" value="ATP-dep_AMP-bd_enzyme"/>
</dbReference>
<name>A0A1H2N0W2_9ACTN</name>
<keyword evidence="4" id="KW-0436">Ligase</keyword>
<dbReference type="Gene3D" id="3.30.300.30">
    <property type="match status" value="1"/>
</dbReference>
<feature type="region of interest" description="Disordered" evidence="1">
    <location>
        <begin position="369"/>
        <end position="395"/>
    </location>
</feature>